<keyword evidence="4" id="KW-0732">Signal</keyword>
<gene>
    <name evidence="6" type="primary">oppA</name>
    <name evidence="6" type="ORF">NCTC10571_01804</name>
</gene>
<comment type="similarity">
    <text evidence="2">Belongs to the bacterial solute-binding protein 5 family.</text>
</comment>
<dbReference type="GO" id="GO:0043190">
    <property type="term" value="C:ATP-binding cassette (ABC) transporter complex"/>
    <property type="evidence" value="ECO:0007669"/>
    <property type="project" value="InterPro"/>
</dbReference>
<protein>
    <submittedName>
        <fullName evidence="6">Stage 0 sporulation protein KA</fullName>
    </submittedName>
</protein>
<dbReference type="GO" id="GO:0015833">
    <property type="term" value="P:peptide transport"/>
    <property type="evidence" value="ECO:0007669"/>
    <property type="project" value="TreeGrafter"/>
</dbReference>
<dbReference type="InterPro" id="IPR030678">
    <property type="entry name" value="Peptide/Ni-bd"/>
</dbReference>
<dbReference type="FunFam" id="3.10.105.10:FF:000001">
    <property type="entry name" value="Oligopeptide ABC transporter, oligopeptide-binding protein"/>
    <property type="match status" value="1"/>
</dbReference>
<evidence type="ECO:0000259" key="5">
    <source>
        <dbReference type="Pfam" id="PF00496"/>
    </source>
</evidence>
<dbReference type="FunFam" id="3.90.76.10:FF:000001">
    <property type="entry name" value="Oligopeptide ABC transporter substrate-binding protein"/>
    <property type="match status" value="1"/>
</dbReference>
<dbReference type="Gene3D" id="3.40.190.10">
    <property type="entry name" value="Periplasmic binding protein-like II"/>
    <property type="match status" value="1"/>
</dbReference>
<dbReference type="SUPFAM" id="SSF53850">
    <property type="entry name" value="Periplasmic binding protein-like II"/>
    <property type="match status" value="1"/>
</dbReference>
<evidence type="ECO:0000256" key="3">
    <source>
        <dbReference type="ARBA" id="ARBA00022448"/>
    </source>
</evidence>
<evidence type="ECO:0000256" key="1">
    <source>
        <dbReference type="ARBA" id="ARBA00004196"/>
    </source>
</evidence>
<comment type="subcellular location">
    <subcellularLocation>
        <location evidence="1">Cell envelope</location>
    </subcellularLocation>
</comment>
<dbReference type="Gene3D" id="3.10.105.10">
    <property type="entry name" value="Dipeptide-binding Protein, Domain 3"/>
    <property type="match status" value="1"/>
</dbReference>
<dbReference type="EMBL" id="UGPP01000001">
    <property type="protein sequence ID" value="STY71642.1"/>
    <property type="molecule type" value="Genomic_DNA"/>
</dbReference>
<evidence type="ECO:0000313" key="6">
    <source>
        <dbReference type="EMBL" id="STY71642.1"/>
    </source>
</evidence>
<dbReference type="PANTHER" id="PTHR30290">
    <property type="entry name" value="PERIPLASMIC BINDING COMPONENT OF ABC TRANSPORTER"/>
    <property type="match status" value="1"/>
</dbReference>
<dbReference type="PIRSF" id="PIRSF002741">
    <property type="entry name" value="MppA"/>
    <property type="match status" value="1"/>
</dbReference>
<accession>A0A378NTD5</accession>
<dbReference type="Gene3D" id="3.90.76.10">
    <property type="entry name" value="Dipeptide-binding Protein, Domain 1"/>
    <property type="match status" value="1"/>
</dbReference>
<dbReference type="Proteomes" id="UP000255234">
    <property type="component" value="Unassembled WGS sequence"/>
</dbReference>
<dbReference type="GO" id="GO:0030288">
    <property type="term" value="C:outer membrane-bounded periplasmic space"/>
    <property type="evidence" value="ECO:0007669"/>
    <property type="project" value="UniProtKB-ARBA"/>
</dbReference>
<proteinExistence type="inferred from homology"/>
<evidence type="ECO:0000256" key="4">
    <source>
        <dbReference type="ARBA" id="ARBA00022729"/>
    </source>
</evidence>
<name>A0A378NTD5_9FIRM</name>
<keyword evidence="3" id="KW-0813">Transport</keyword>
<dbReference type="AlphaFoldDB" id="A0A378NTD5"/>
<dbReference type="CDD" id="cd08504">
    <property type="entry name" value="PBP2_OppA"/>
    <property type="match status" value="1"/>
</dbReference>
<evidence type="ECO:0000256" key="2">
    <source>
        <dbReference type="ARBA" id="ARBA00005695"/>
    </source>
</evidence>
<dbReference type="RefSeq" id="WP_115151913.1">
    <property type="nucleotide sequence ID" value="NZ_UGPP01000001.1"/>
</dbReference>
<dbReference type="PANTHER" id="PTHR30290:SF10">
    <property type="entry name" value="PERIPLASMIC OLIGOPEPTIDE-BINDING PROTEIN-RELATED"/>
    <property type="match status" value="1"/>
</dbReference>
<evidence type="ECO:0000313" key="7">
    <source>
        <dbReference type="Proteomes" id="UP000255234"/>
    </source>
</evidence>
<dbReference type="GO" id="GO:1904680">
    <property type="term" value="F:peptide transmembrane transporter activity"/>
    <property type="evidence" value="ECO:0007669"/>
    <property type="project" value="TreeGrafter"/>
</dbReference>
<dbReference type="PROSITE" id="PS51257">
    <property type="entry name" value="PROKAR_LIPOPROTEIN"/>
    <property type="match status" value="1"/>
</dbReference>
<feature type="domain" description="Solute-binding protein family 5" evidence="5">
    <location>
        <begin position="75"/>
        <end position="456"/>
    </location>
</feature>
<dbReference type="STRING" id="1122216.GCA_000423385_00978"/>
<organism evidence="6 7">
    <name type="scientific">Megamonas hypermegale</name>
    <dbReference type="NCBI Taxonomy" id="158847"/>
    <lineage>
        <taxon>Bacteria</taxon>
        <taxon>Bacillati</taxon>
        <taxon>Bacillota</taxon>
        <taxon>Negativicutes</taxon>
        <taxon>Selenomonadales</taxon>
        <taxon>Selenomonadaceae</taxon>
        <taxon>Megamonas</taxon>
    </lineage>
</organism>
<reference evidence="6 7" key="1">
    <citation type="submission" date="2018-06" db="EMBL/GenBank/DDBJ databases">
        <authorList>
            <consortium name="Pathogen Informatics"/>
            <person name="Doyle S."/>
        </authorList>
    </citation>
    <scope>NUCLEOTIDE SEQUENCE [LARGE SCALE GENOMIC DNA]</scope>
    <source>
        <strain evidence="6 7">NCTC10571</strain>
    </source>
</reference>
<sequence length="540" mass="61782">MFKIISPKLILISIFIVYSFLISGCSDEAMTDDTVRYALESEPSTLDPAKSTALAESNVELALFEGLTRLDEHEQPQPAAAKSWDISPDGTEYTFHLRDNLLWNDGTPLTAHDFEYAWKRVLDPQTASENAYMMYPLNNGEAFFKQEVSADQVGVKALDDKTLYVKLKAPITYFLNLTAFHAYYPVPRHVVEKDPEIWAANDRIVSNGPFVLTHWIHSNQLQFVKNDKYWDKDNVKLENMQWPISESQSTRVSMVESGQANITVEPPISEQERLTKEGLFKMSPYLGSYYYSFNTQKAPFDNPLVRKAFSMAVDRETLVNNVIKGGKEPAYAWVPPGLNNPITKQDFRREGGNLVEYNPQKARELLSEAGYPNGEGLPPITILYNTNEMHKAVAEVIQAMWKENLNVNVELLNQESKVYLDARNTGNFQVARASWIGDYADPMTFMDVYLDENNDGQYHNPLYNDLVRKAQNTNNQEIRMQAMHEAEKILMDDAVVLPIYYTTQPYIAQPYVKNYRWSILGTIDFKEAYIENTLEKASKE</sequence>
<dbReference type="Pfam" id="PF00496">
    <property type="entry name" value="SBP_bac_5"/>
    <property type="match status" value="1"/>
</dbReference>
<dbReference type="InterPro" id="IPR039424">
    <property type="entry name" value="SBP_5"/>
</dbReference>
<dbReference type="InterPro" id="IPR000914">
    <property type="entry name" value="SBP_5_dom"/>
</dbReference>